<evidence type="ECO:0000256" key="1">
    <source>
        <dbReference type="SAM" id="MobiDB-lite"/>
    </source>
</evidence>
<feature type="compositionally biased region" description="Low complexity" evidence="1">
    <location>
        <begin position="95"/>
        <end position="105"/>
    </location>
</feature>
<proteinExistence type="predicted"/>
<reference evidence="3" key="1">
    <citation type="submission" date="2017-10" db="EMBL/GenBank/DDBJ databases">
        <authorList>
            <person name="Regsiter A."/>
            <person name="William W."/>
        </authorList>
    </citation>
    <scope>NUCLEOTIDE SEQUENCE [LARGE SCALE GENOMIC DNA]</scope>
</reference>
<accession>A0A2N9AHH1</accession>
<organism evidence="2 3">
    <name type="scientific">Methylorubrum extorquens</name>
    <name type="common">Methylobacterium dichloromethanicum</name>
    <name type="synonym">Methylobacterium extorquens</name>
    <dbReference type="NCBI Taxonomy" id="408"/>
    <lineage>
        <taxon>Bacteria</taxon>
        <taxon>Pseudomonadati</taxon>
        <taxon>Pseudomonadota</taxon>
        <taxon>Alphaproteobacteria</taxon>
        <taxon>Hyphomicrobiales</taxon>
        <taxon>Methylobacteriaceae</taxon>
        <taxon>Methylorubrum</taxon>
    </lineage>
</organism>
<protein>
    <submittedName>
        <fullName evidence="2">Uncharacterized protein</fullName>
    </submittedName>
</protein>
<feature type="compositionally biased region" description="Basic and acidic residues" evidence="1">
    <location>
        <begin position="8"/>
        <end position="17"/>
    </location>
</feature>
<dbReference type="AlphaFoldDB" id="A0A2N9AHH1"/>
<evidence type="ECO:0000313" key="2">
    <source>
        <dbReference type="EMBL" id="SOR26797.1"/>
    </source>
</evidence>
<sequence length="138" mass="15206">MDGSESEAGEREAEEGGGKGSKAARARRIPADFAESPEALAVCAEMGLTGTEATEALAEFCDFWMAEGGQRARKLDWPRTLRNRLREIGRRRPAARASPGRPRSSNGYFDILRDEPARPDDPRSDTHRQHLRLASGAR</sequence>
<dbReference type="Proteomes" id="UP000233769">
    <property type="component" value="Chromosome tk0001"/>
</dbReference>
<feature type="compositionally biased region" description="Basic and acidic residues" evidence="1">
    <location>
        <begin position="111"/>
        <end position="128"/>
    </location>
</feature>
<gene>
    <name evidence="2" type="ORF">TK0001_0195</name>
</gene>
<feature type="region of interest" description="Disordered" evidence="1">
    <location>
        <begin position="1"/>
        <end position="28"/>
    </location>
</feature>
<name>A0A2N9AHH1_METEX</name>
<dbReference type="EMBL" id="LT962688">
    <property type="protein sequence ID" value="SOR26797.1"/>
    <property type="molecule type" value="Genomic_DNA"/>
</dbReference>
<evidence type="ECO:0000313" key="3">
    <source>
        <dbReference type="Proteomes" id="UP000233769"/>
    </source>
</evidence>
<feature type="region of interest" description="Disordered" evidence="1">
    <location>
        <begin position="88"/>
        <end position="138"/>
    </location>
</feature>